<comment type="caution">
    <text evidence="2">The sequence shown here is derived from an EMBL/GenBank/DDBJ whole genome shotgun (WGS) entry which is preliminary data.</text>
</comment>
<reference evidence="2 3" key="1">
    <citation type="submission" date="2019-11" db="EMBL/GenBank/DDBJ databases">
        <title>Acidiferrimicrobium australis gen. nov., sp. nov., an acidophilic and obligately heterotrophic, member of the Actinobacteria that catalyses dissimilatory oxido- reduction of iron isolated from metal-rich acidic water in Chile.</title>
        <authorList>
            <person name="Gonzalez D."/>
            <person name="Huber K."/>
            <person name="Hedrich S."/>
            <person name="Rojas-Villalobos C."/>
            <person name="Quatrini R."/>
            <person name="Dinamarca M.A."/>
            <person name="Schwarz A."/>
            <person name="Canales C."/>
            <person name="Nancucheo I."/>
        </authorList>
    </citation>
    <scope>NUCLEOTIDE SEQUENCE [LARGE SCALE GENOMIC DNA]</scope>
    <source>
        <strain evidence="2 3">USS-CCA1</strain>
    </source>
</reference>
<dbReference type="EMBL" id="WJHE01000361">
    <property type="protein sequence ID" value="MST32684.1"/>
    <property type="molecule type" value="Genomic_DNA"/>
</dbReference>
<dbReference type="GO" id="GO:0008168">
    <property type="term" value="F:methyltransferase activity"/>
    <property type="evidence" value="ECO:0007669"/>
    <property type="project" value="UniProtKB-KW"/>
</dbReference>
<dbReference type="PANTHER" id="PTHR43591">
    <property type="entry name" value="METHYLTRANSFERASE"/>
    <property type="match status" value="1"/>
</dbReference>
<keyword evidence="2" id="KW-0808">Transferase</keyword>
<feature type="domain" description="Methyltransferase type 11" evidence="1">
    <location>
        <begin position="18"/>
        <end position="122"/>
    </location>
</feature>
<evidence type="ECO:0000313" key="2">
    <source>
        <dbReference type="EMBL" id="MST32684.1"/>
    </source>
</evidence>
<dbReference type="PANTHER" id="PTHR43591:SF24">
    <property type="entry name" value="2-METHOXY-6-POLYPRENYL-1,4-BENZOQUINOL METHYLASE, MITOCHONDRIAL"/>
    <property type="match status" value="1"/>
</dbReference>
<keyword evidence="2" id="KW-0489">Methyltransferase</keyword>
<organism evidence="2 3">
    <name type="scientific">Acidiferrimicrobium australe</name>
    <dbReference type="NCBI Taxonomy" id="2664430"/>
    <lineage>
        <taxon>Bacteria</taxon>
        <taxon>Bacillati</taxon>
        <taxon>Actinomycetota</taxon>
        <taxon>Acidimicrobiia</taxon>
        <taxon>Acidimicrobiales</taxon>
        <taxon>Acidimicrobiaceae</taxon>
        <taxon>Acidiferrimicrobium</taxon>
    </lineage>
</organism>
<accession>A0ABW9QS70</accession>
<dbReference type="GO" id="GO:0032259">
    <property type="term" value="P:methylation"/>
    <property type="evidence" value="ECO:0007669"/>
    <property type="project" value="UniProtKB-KW"/>
</dbReference>
<dbReference type="SUPFAM" id="SSF53335">
    <property type="entry name" value="S-adenosyl-L-methionine-dependent methyltransferases"/>
    <property type="match status" value="1"/>
</dbReference>
<dbReference type="CDD" id="cd02440">
    <property type="entry name" value="AdoMet_MTases"/>
    <property type="match status" value="1"/>
</dbReference>
<name>A0ABW9QS70_9ACTN</name>
<dbReference type="Pfam" id="PF08241">
    <property type="entry name" value="Methyltransf_11"/>
    <property type="match status" value="1"/>
</dbReference>
<dbReference type="InterPro" id="IPR013216">
    <property type="entry name" value="Methyltransf_11"/>
</dbReference>
<evidence type="ECO:0000259" key="1">
    <source>
        <dbReference type="Pfam" id="PF08241"/>
    </source>
</evidence>
<evidence type="ECO:0000313" key="3">
    <source>
        <dbReference type="Proteomes" id="UP000437736"/>
    </source>
</evidence>
<dbReference type="InterPro" id="IPR029063">
    <property type="entry name" value="SAM-dependent_MTases_sf"/>
</dbReference>
<proteinExistence type="predicted"/>
<protein>
    <submittedName>
        <fullName evidence="2">Methyltransferase domain-containing protein</fullName>
    </submittedName>
</protein>
<keyword evidence="3" id="KW-1185">Reference proteome</keyword>
<dbReference type="Gene3D" id="3.40.50.150">
    <property type="entry name" value="Vaccinia Virus protein VP39"/>
    <property type="match status" value="1"/>
</dbReference>
<sequence length="240" mass="25962">MLTVRYDRLGVRPGDRLLDLGAGGGRHAFEAMRRGAVVVALDADAGEVKDALGMMAALTAEDASTRAQGGAGAATVGDARRLPFADGAFDRVIAAEVLEHIHDDRAAIAELARVLRPGGTIAVTVPRWLPELVNWALSDEYHETPGGHVRIYRRSTLERRLADAGMVVTGHHHAHALHSPYWWLRSAVGVQRDDHPLVRAYHRLLVWDITAATPLTRVPEAVLNPVVGKSAVVYARKPGP</sequence>
<dbReference type="Proteomes" id="UP000437736">
    <property type="component" value="Unassembled WGS sequence"/>
</dbReference>
<gene>
    <name evidence="2" type="ORF">GHK86_08110</name>
</gene>